<protein>
    <submittedName>
        <fullName evidence="1">Uncharacterized protein</fullName>
    </submittedName>
</protein>
<evidence type="ECO:0000313" key="2">
    <source>
        <dbReference type="Proteomes" id="UP001153269"/>
    </source>
</evidence>
<organism evidence="1 2">
    <name type="scientific">Pleuronectes platessa</name>
    <name type="common">European plaice</name>
    <dbReference type="NCBI Taxonomy" id="8262"/>
    <lineage>
        <taxon>Eukaryota</taxon>
        <taxon>Metazoa</taxon>
        <taxon>Chordata</taxon>
        <taxon>Craniata</taxon>
        <taxon>Vertebrata</taxon>
        <taxon>Euteleostomi</taxon>
        <taxon>Actinopterygii</taxon>
        <taxon>Neopterygii</taxon>
        <taxon>Teleostei</taxon>
        <taxon>Neoteleostei</taxon>
        <taxon>Acanthomorphata</taxon>
        <taxon>Carangaria</taxon>
        <taxon>Pleuronectiformes</taxon>
        <taxon>Pleuronectoidei</taxon>
        <taxon>Pleuronectidae</taxon>
        <taxon>Pleuronectes</taxon>
    </lineage>
</organism>
<reference evidence="1" key="1">
    <citation type="submission" date="2020-03" db="EMBL/GenBank/DDBJ databases">
        <authorList>
            <person name="Weist P."/>
        </authorList>
    </citation>
    <scope>NUCLEOTIDE SEQUENCE</scope>
</reference>
<proteinExistence type="predicted"/>
<dbReference type="Proteomes" id="UP001153269">
    <property type="component" value="Unassembled WGS sequence"/>
</dbReference>
<evidence type="ECO:0000313" key="1">
    <source>
        <dbReference type="EMBL" id="CAB1439166.1"/>
    </source>
</evidence>
<name>A0A9N7UZ30_PLEPL</name>
<keyword evidence="2" id="KW-1185">Reference proteome</keyword>
<sequence>MGGRALLVVSVVVRLGPDPSGYNCALENVLSGDGGAACSSRKECGDRGHTPLPLPTLHCDKLLLAVDLLVVKSAPCAGMKAGWAGGQSAPPPLLFLLVVITGPLSTPTSHMCES</sequence>
<comment type="caution">
    <text evidence="1">The sequence shown here is derived from an EMBL/GenBank/DDBJ whole genome shotgun (WGS) entry which is preliminary data.</text>
</comment>
<dbReference type="AlphaFoldDB" id="A0A9N7UZ30"/>
<gene>
    <name evidence="1" type="ORF">PLEPLA_LOCUS26992</name>
</gene>
<dbReference type="EMBL" id="CADEAL010002237">
    <property type="protein sequence ID" value="CAB1439166.1"/>
    <property type="molecule type" value="Genomic_DNA"/>
</dbReference>
<accession>A0A9N7UZ30</accession>